<organism evidence="1 2">
    <name type="scientific">Symbiodinium natans</name>
    <dbReference type="NCBI Taxonomy" id="878477"/>
    <lineage>
        <taxon>Eukaryota</taxon>
        <taxon>Sar</taxon>
        <taxon>Alveolata</taxon>
        <taxon>Dinophyceae</taxon>
        <taxon>Suessiales</taxon>
        <taxon>Symbiodiniaceae</taxon>
        <taxon>Symbiodinium</taxon>
    </lineage>
</organism>
<accession>A0A812L246</accession>
<protein>
    <submittedName>
        <fullName evidence="1">Gabbr1 protein</fullName>
    </submittedName>
</protein>
<sequence length="78" mass="8696">MQETTLSMANYLSTTTRTTTMVTLEILTPLPLTGSWNGGQTFRLAARLAEDIINQDQIILPGYQIKHAFYDDKCSPST</sequence>
<dbReference type="OrthoDB" id="17569at2759"/>
<dbReference type="InterPro" id="IPR028082">
    <property type="entry name" value="Peripla_BP_I"/>
</dbReference>
<proteinExistence type="predicted"/>
<evidence type="ECO:0000313" key="2">
    <source>
        <dbReference type="Proteomes" id="UP000604046"/>
    </source>
</evidence>
<name>A0A812L246_9DINO</name>
<dbReference type="Gene3D" id="3.40.50.2300">
    <property type="match status" value="1"/>
</dbReference>
<evidence type="ECO:0000313" key="1">
    <source>
        <dbReference type="EMBL" id="CAE7240152.1"/>
    </source>
</evidence>
<feature type="non-terminal residue" evidence="1">
    <location>
        <position position="78"/>
    </location>
</feature>
<gene>
    <name evidence="1" type="primary">Gabbr1</name>
    <name evidence="1" type="ORF">SNAT2548_LOCUS10733</name>
</gene>
<comment type="caution">
    <text evidence="1">The sequence shown here is derived from an EMBL/GenBank/DDBJ whole genome shotgun (WGS) entry which is preliminary data.</text>
</comment>
<dbReference type="Proteomes" id="UP000604046">
    <property type="component" value="Unassembled WGS sequence"/>
</dbReference>
<keyword evidence="2" id="KW-1185">Reference proteome</keyword>
<dbReference type="AlphaFoldDB" id="A0A812L246"/>
<dbReference type="SUPFAM" id="SSF53822">
    <property type="entry name" value="Periplasmic binding protein-like I"/>
    <property type="match status" value="1"/>
</dbReference>
<reference evidence="1" key="1">
    <citation type="submission" date="2021-02" db="EMBL/GenBank/DDBJ databases">
        <authorList>
            <person name="Dougan E. K."/>
            <person name="Rhodes N."/>
            <person name="Thang M."/>
            <person name="Chan C."/>
        </authorList>
    </citation>
    <scope>NUCLEOTIDE SEQUENCE</scope>
</reference>
<dbReference type="EMBL" id="CAJNDS010000902">
    <property type="protein sequence ID" value="CAE7240152.1"/>
    <property type="molecule type" value="Genomic_DNA"/>
</dbReference>